<keyword evidence="2" id="KW-1185">Reference proteome</keyword>
<accession>A0AA40FRC1</accession>
<dbReference type="AlphaFoldDB" id="A0AA40FRC1"/>
<comment type="caution">
    <text evidence="1">The sequence shown here is derived from an EMBL/GenBank/DDBJ whole genome shotgun (WGS) entry which is preliminary data.</text>
</comment>
<proteinExistence type="predicted"/>
<evidence type="ECO:0000313" key="1">
    <source>
        <dbReference type="EMBL" id="KAK1123930.1"/>
    </source>
</evidence>
<reference evidence="1" key="1">
    <citation type="submission" date="2021-10" db="EMBL/GenBank/DDBJ databases">
        <title>Melipona bicolor Genome sequencing and assembly.</title>
        <authorList>
            <person name="Araujo N.S."/>
            <person name="Arias M.C."/>
        </authorList>
    </citation>
    <scope>NUCLEOTIDE SEQUENCE</scope>
    <source>
        <strain evidence="1">USP_2M_L1-L4_2017</strain>
        <tissue evidence="1">Whole body</tissue>
    </source>
</reference>
<dbReference type="EMBL" id="JAHYIQ010000019">
    <property type="protein sequence ID" value="KAK1123930.1"/>
    <property type="molecule type" value="Genomic_DNA"/>
</dbReference>
<organism evidence="1 2">
    <name type="scientific">Melipona bicolor</name>
    <dbReference type="NCBI Taxonomy" id="60889"/>
    <lineage>
        <taxon>Eukaryota</taxon>
        <taxon>Metazoa</taxon>
        <taxon>Ecdysozoa</taxon>
        <taxon>Arthropoda</taxon>
        <taxon>Hexapoda</taxon>
        <taxon>Insecta</taxon>
        <taxon>Pterygota</taxon>
        <taxon>Neoptera</taxon>
        <taxon>Endopterygota</taxon>
        <taxon>Hymenoptera</taxon>
        <taxon>Apocrita</taxon>
        <taxon>Aculeata</taxon>
        <taxon>Apoidea</taxon>
        <taxon>Anthophila</taxon>
        <taxon>Apidae</taxon>
        <taxon>Melipona</taxon>
    </lineage>
</organism>
<sequence length="146" mass="17010">MNQIEILTCSNGEENFYETFINTFERMSSPKIDLKRRNSSSGHNNLFWFTNGPTADRVTEEYVHQEIHGIKEQEGSTEKKIFLRVLRAEITARGSRSSFTFDQREIHFTRKLAAARTGRLTVPLPRDLWNEKVPIVPLFEGPRILR</sequence>
<name>A0AA40FRC1_9HYME</name>
<gene>
    <name evidence="1" type="ORF">K0M31_006960</name>
</gene>
<protein>
    <submittedName>
        <fullName evidence="1">Uncharacterized protein</fullName>
    </submittedName>
</protein>
<dbReference type="Proteomes" id="UP001177670">
    <property type="component" value="Unassembled WGS sequence"/>
</dbReference>
<evidence type="ECO:0000313" key="2">
    <source>
        <dbReference type="Proteomes" id="UP001177670"/>
    </source>
</evidence>